<dbReference type="EMBL" id="JAKJKU010000001">
    <property type="protein sequence ID" value="MCF6772928.1"/>
    <property type="molecule type" value="Genomic_DNA"/>
</dbReference>
<dbReference type="RefSeq" id="WP_236881189.1">
    <property type="nucleotide sequence ID" value="NZ_JAKJKU010000001.1"/>
</dbReference>
<keyword evidence="2" id="KW-1185">Reference proteome</keyword>
<protein>
    <submittedName>
        <fullName evidence="1">Uncharacterized protein</fullName>
    </submittedName>
</protein>
<organism evidence="1 2">
    <name type="scientific">Corynebacterium parakroppenstedtii</name>
    <dbReference type="NCBI Taxonomy" id="2828363"/>
    <lineage>
        <taxon>Bacteria</taxon>
        <taxon>Bacillati</taxon>
        <taxon>Actinomycetota</taxon>
        <taxon>Actinomycetes</taxon>
        <taxon>Mycobacteriales</taxon>
        <taxon>Corynebacteriaceae</taxon>
        <taxon>Corynebacterium</taxon>
    </lineage>
</organism>
<comment type="caution">
    <text evidence="1">The sequence shown here is derived from an EMBL/GenBank/DDBJ whole genome shotgun (WGS) entry which is preliminary data.</text>
</comment>
<dbReference type="Proteomes" id="UP001200604">
    <property type="component" value="Unassembled WGS sequence"/>
</dbReference>
<proteinExistence type="predicted"/>
<accession>A0ABS9HIN4</accession>
<evidence type="ECO:0000313" key="1">
    <source>
        <dbReference type="EMBL" id="MCF6772928.1"/>
    </source>
</evidence>
<reference evidence="1 2" key="1">
    <citation type="submission" date="2022-01" db="EMBL/GenBank/DDBJ databases">
        <title>Identification and Characterization of Corynebacterium sp.</title>
        <authorList>
            <person name="Luo Q."/>
            <person name="Qu P."/>
            <person name="Chen Q."/>
        </authorList>
    </citation>
    <scope>NUCLEOTIDE SEQUENCE [LARGE SCALE GENOMIC DNA]</scope>
    <source>
        <strain evidence="1 2">MC-12</strain>
    </source>
</reference>
<name>A0ABS9HIN4_9CORY</name>
<gene>
    <name evidence="1" type="ORF">L3H44_00645</name>
</gene>
<evidence type="ECO:0000313" key="2">
    <source>
        <dbReference type="Proteomes" id="UP001200604"/>
    </source>
</evidence>
<sequence>MVRAERRRVRTPLEVSSVGFDASAGRGLAVSPSARFDPASIETVLFDDVTPGLRLLTLELTLVTAVASSFRGAVWWPTPPIPGLPLGIVRAVQVADVAGVCSGGGQPEVRGRGVSVTWQRTPRCKPGNAIFAIRDARAIHPRLGSESNISSR</sequence>